<evidence type="ECO:0000313" key="2">
    <source>
        <dbReference type="EMBL" id="CRX38178.1"/>
    </source>
</evidence>
<dbReference type="Proteomes" id="UP000220251">
    <property type="component" value="Unassembled WGS sequence"/>
</dbReference>
<reference evidence="3" key="1">
    <citation type="submission" date="2015-06" db="EMBL/GenBank/DDBJ databases">
        <authorList>
            <person name="Bertelli C."/>
        </authorList>
    </citation>
    <scope>NUCLEOTIDE SEQUENCE [LARGE SCALE GENOMIC DNA]</scope>
    <source>
        <strain evidence="3">CRIB-30</strain>
    </source>
</reference>
<name>A0A0H5DQ51_9BACT</name>
<keyword evidence="3" id="KW-1185">Reference proteome</keyword>
<accession>A0A0H5DQ51</accession>
<dbReference type="OrthoDB" id="18789at2"/>
<feature type="region of interest" description="Disordered" evidence="1">
    <location>
        <begin position="1252"/>
        <end position="1298"/>
    </location>
</feature>
<protein>
    <submittedName>
        <fullName evidence="2">Putative secreted protein</fullName>
    </submittedName>
</protein>
<evidence type="ECO:0000313" key="3">
    <source>
        <dbReference type="Proteomes" id="UP000220251"/>
    </source>
</evidence>
<dbReference type="EMBL" id="CWGJ01000011">
    <property type="protein sequence ID" value="CRX38178.1"/>
    <property type="molecule type" value="Genomic_DNA"/>
</dbReference>
<proteinExistence type="predicted"/>
<dbReference type="RefSeq" id="WP_098038027.1">
    <property type="nucleotide sequence ID" value="NZ_CWGJ01000011.1"/>
</dbReference>
<sequence>MRKGLKLTLFTLAGVLTGSLALLLMTPSLLKTEPGKKLALSWLNKDIPGEFSIHQLDLGWFSGQNVQGISYTSKDDAVSVNIDALQLSDSLFSLLFKGGINSSLQIENIKASIIDKTDANGAKSPLNITGGKLTIETKGQGDHYSINGSAHLTDGNKAEEFSLSGRIPIDSPLAKPEDIHFDIVNLPSALIDWFLSLSSGTESKSAELLFGKQVDIALNQSAKDLSKPVQLTISSQNVQGTMDFAVDPSGQTLEGSGILTIKATPALVLEAFRQGGTEPLLTLGSSAEIKTTLQQMRLPLKKGLPEVVNLALIDLLLEIKPTDLYVKNSPQPIQLRNFAQKIHLAEGKIRAEALTQLSTGFGETKIAAEAIATPLANKKGIAGFENLQFSLKGDGIPLDIASLLINSKESLFRGDKADVEASLTYNESIGELSLSIHSNTLEATQLTFAIGDEISLQKPAKIKSHISKEAVTAFFPQAVTMTGGDLQAEGVLENVRLPRKALQTGQALDALAETTFKFRGDFRGPLTITANQESITVADASLSLEGKSRSQIAFDIETTLKANLQAPYRALINEPIKASAKGKVILSKKQPISLSEVNLHAASDNLDLHSLFSFADGKIKLITPATLTIGVTPEALSSFEFSKNGSFNLKKKATFTATLTPVAEAIDLKELATSDLSGSIRADQMNFFSRGNEIILKEINIPLELLGKESKIRLTPSMKSYIPKLNKEGSVAAKIAVKNWAGALAGNRDGVSVKTRLQLLDFPTEILSIAAPGDLPGLLGPVFSLDVETVYQDILDITATLQADDLSGQLFIQTDTQLAPVKDKTALKIQMGLTQRRLELMSTFFKNDEKTNIRLADTPSMTMTLSSVALPGFEPSTPPWNLLARAAFKANLDIERLSFSDLKRKQAVHLKKISAELETEDVSRTLKFTLRATPAEAEESTGSLLLKGFITEALTEGGAFNKEGLTLDASLMAKSFKTASLCELFCPYPAVPTKLEALLGDQIEADIRLQIKKQEGPVFGAVQGINGSMKLNGYLREGRLMLKEPLLATVKATPLLGKHVLSDIAPFLKGLESSSAPLKFTIHNEGFSFPLLTFDVNEIQVKDASLETGKMIFRNSPELSSLIGMLKGPQKDYESIWLTPLYFSMKDGKLKLRRADMLLSDTYHLASWGSVDLANERVDMIIGVAADTITRALGILGLKKEFMLQIPFKGPLSNPKIDKTKAAAKISSLVASKQGPEGLILGTFIDLASGGLMEPDAPPPTTNPLPWSDTLTESEPRESIQNGSDGKQKMINPAAEIEKGTKKLIRKLFQ</sequence>
<feature type="compositionally biased region" description="Polar residues" evidence="1">
    <location>
        <begin position="1269"/>
        <end position="1285"/>
    </location>
</feature>
<gene>
    <name evidence="2" type="ORF">ELAC_0829</name>
</gene>
<organism evidence="2 3">
    <name type="scientific">Estrella lausannensis</name>
    <dbReference type="NCBI Taxonomy" id="483423"/>
    <lineage>
        <taxon>Bacteria</taxon>
        <taxon>Pseudomonadati</taxon>
        <taxon>Chlamydiota</taxon>
        <taxon>Chlamydiia</taxon>
        <taxon>Parachlamydiales</taxon>
        <taxon>Candidatus Criblamydiaceae</taxon>
        <taxon>Estrella</taxon>
    </lineage>
</organism>
<evidence type="ECO:0000256" key="1">
    <source>
        <dbReference type="SAM" id="MobiDB-lite"/>
    </source>
</evidence>